<reference evidence="2 3" key="1">
    <citation type="journal article" date="2021" name="Commun. Biol.">
        <title>The genome of Shorea leprosula (Dipterocarpaceae) highlights the ecological relevance of drought in aseasonal tropical rainforests.</title>
        <authorList>
            <person name="Ng K.K.S."/>
            <person name="Kobayashi M.J."/>
            <person name="Fawcett J.A."/>
            <person name="Hatakeyama M."/>
            <person name="Paape T."/>
            <person name="Ng C.H."/>
            <person name="Ang C.C."/>
            <person name="Tnah L.H."/>
            <person name="Lee C.T."/>
            <person name="Nishiyama T."/>
            <person name="Sese J."/>
            <person name="O'Brien M.J."/>
            <person name="Copetti D."/>
            <person name="Mohd Noor M.I."/>
            <person name="Ong R.C."/>
            <person name="Putra M."/>
            <person name="Sireger I.Z."/>
            <person name="Indrioko S."/>
            <person name="Kosugi Y."/>
            <person name="Izuno A."/>
            <person name="Isagi Y."/>
            <person name="Lee S.L."/>
            <person name="Shimizu K.K."/>
        </authorList>
    </citation>
    <scope>NUCLEOTIDE SEQUENCE [LARGE SCALE GENOMIC DNA]</scope>
    <source>
        <strain evidence="2">214</strain>
    </source>
</reference>
<comment type="caution">
    <text evidence="2">The sequence shown here is derived from an EMBL/GenBank/DDBJ whole genome shotgun (WGS) entry which is preliminary data.</text>
</comment>
<name>A0AAV5L8R5_9ROSI</name>
<keyword evidence="3" id="KW-1185">Reference proteome</keyword>
<dbReference type="EMBL" id="BPVZ01000099">
    <property type="protein sequence ID" value="GKV33177.1"/>
    <property type="molecule type" value="Genomic_DNA"/>
</dbReference>
<organism evidence="2 3">
    <name type="scientific">Rubroshorea leprosula</name>
    <dbReference type="NCBI Taxonomy" id="152421"/>
    <lineage>
        <taxon>Eukaryota</taxon>
        <taxon>Viridiplantae</taxon>
        <taxon>Streptophyta</taxon>
        <taxon>Embryophyta</taxon>
        <taxon>Tracheophyta</taxon>
        <taxon>Spermatophyta</taxon>
        <taxon>Magnoliopsida</taxon>
        <taxon>eudicotyledons</taxon>
        <taxon>Gunneridae</taxon>
        <taxon>Pentapetalae</taxon>
        <taxon>rosids</taxon>
        <taxon>malvids</taxon>
        <taxon>Malvales</taxon>
        <taxon>Dipterocarpaceae</taxon>
        <taxon>Rubroshorea</taxon>
    </lineage>
</organism>
<gene>
    <name evidence="2" type="ORF">SLEP1_g41712</name>
</gene>
<evidence type="ECO:0000313" key="2">
    <source>
        <dbReference type="EMBL" id="GKV33177.1"/>
    </source>
</evidence>
<keyword evidence="1" id="KW-0732">Signal</keyword>
<feature type="signal peptide" evidence="1">
    <location>
        <begin position="1"/>
        <end position="27"/>
    </location>
</feature>
<dbReference type="AlphaFoldDB" id="A0AAV5L8R5"/>
<evidence type="ECO:0000256" key="1">
    <source>
        <dbReference type="SAM" id="SignalP"/>
    </source>
</evidence>
<evidence type="ECO:0000313" key="3">
    <source>
        <dbReference type="Proteomes" id="UP001054252"/>
    </source>
</evidence>
<accession>A0AAV5L8R5</accession>
<sequence>MGKHMRLAFSFLSSEILFECLIDVITASPLTFLKNHTRKKRVKNTPCH</sequence>
<feature type="chain" id="PRO_5044022840" evidence="1">
    <location>
        <begin position="28"/>
        <end position="48"/>
    </location>
</feature>
<proteinExistence type="predicted"/>
<protein>
    <submittedName>
        <fullName evidence="2">Uncharacterized protein</fullName>
    </submittedName>
</protein>
<dbReference type="Proteomes" id="UP001054252">
    <property type="component" value="Unassembled WGS sequence"/>
</dbReference>